<feature type="compositionally biased region" description="Polar residues" evidence="2">
    <location>
        <begin position="350"/>
        <end position="363"/>
    </location>
</feature>
<comment type="caution">
    <text evidence="3">The sequence shown here is derived from an EMBL/GenBank/DDBJ whole genome shotgun (WGS) entry which is preliminary data.</text>
</comment>
<feature type="compositionally biased region" description="Polar residues" evidence="2">
    <location>
        <begin position="1101"/>
        <end position="1117"/>
    </location>
</feature>
<feature type="region of interest" description="Disordered" evidence="2">
    <location>
        <begin position="751"/>
        <end position="1011"/>
    </location>
</feature>
<gene>
    <name evidence="3" type="ORF">CEUSTIGMA_g2717.t1</name>
</gene>
<dbReference type="Proteomes" id="UP000232323">
    <property type="component" value="Unassembled WGS sequence"/>
</dbReference>
<feature type="region of interest" description="Disordered" evidence="2">
    <location>
        <begin position="1197"/>
        <end position="1436"/>
    </location>
</feature>
<protein>
    <submittedName>
        <fullName evidence="3">Uncharacterized protein</fullName>
    </submittedName>
</protein>
<feature type="compositionally biased region" description="Low complexity" evidence="2">
    <location>
        <begin position="996"/>
        <end position="1007"/>
    </location>
</feature>
<keyword evidence="4" id="KW-1185">Reference proteome</keyword>
<feature type="region of interest" description="Disordered" evidence="2">
    <location>
        <begin position="333"/>
        <end position="363"/>
    </location>
</feature>
<feature type="region of interest" description="Disordered" evidence="2">
    <location>
        <begin position="97"/>
        <end position="121"/>
    </location>
</feature>
<feature type="compositionally biased region" description="Low complexity" evidence="2">
    <location>
        <begin position="1245"/>
        <end position="1267"/>
    </location>
</feature>
<feature type="coiled-coil region" evidence="1">
    <location>
        <begin position="1541"/>
        <end position="1568"/>
    </location>
</feature>
<proteinExistence type="predicted"/>
<evidence type="ECO:0000256" key="1">
    <source>
        <dbReference type="SAM" id="Coils"/>
    </source>
</evidence>
<feature type="region of interest" description="Disordered" evidence="2">
    <location>
        <begin position="413"/>
        <end position="710"/>
    </location>
</feature>
<feature type="compositionally biased region" description="Low complexity" evidence="2">
    <location>
        <begin position="793"/>
        <end position="806"/>
    </location>
</feature>
<feature type="compositionally biased region" description="Low complexity" evidence="2">
    <location>
        <begin position="951"/>
        <end position="962"/>
    </location>
</feature>
<feature type="region of interest" description="Disordered" evidence="2">
    <location>
        <begin position="218"/>
        <end position="259"/>
    </location>
</feature>
<sequence length="1652" mass="170191">MVHLRLERKGAPKLLQLSQAEEFTFKVSRDTDPAAPKRKFWWQDASGGDIPPSARRTSDRQQLLDQDHTLQLDDIDASLAQLASTHPALYQLISSTMVESHTEPSSQSSAPTSGTGQQQGTNKYLDSIHISITTPQTGGSTTQMMSSRVADSVAEANALLGVGSRSTRVRQQQATTSAVSIMQMASSGPKSAAAAAASSEAYTEALMDRYRKGSTMAAAANPSLSKASNTAVKPGDLERGSSHKPSGSSGTIAAATAADAHSMHELPASMHDSFEFDVIPPMEGPAVSGAAPKAVQTRLSATATAADSAVTASYVPPLKTQPSSTRQNLLEAQGALSRQSSTKDRRLPATGQSNYALHGNVPSTSAVTQDTSITLTSAASIGDNVSYLPAAVQGTIPLPKAVHADDAEVTFLPGSGAQERSVASPTEIRGAVSRQGSTRMPVPELPTGPPLSRQSNARGTASQAELPTEPLSKSSTRGTASQAELPTEPLSKSSTRGTASQAELPTEPLSKSSTRDNSTSSSTNYVPGSDPSPMDPESISAAAAAAAADPTALSRSSSSSQRRHDPPRKQMSRLRISTSTDLSAAAAAAAAAIQQVPSGAMTEEGSSPYRSPPMVGSPSRSRSNSPSKSVRSRSSNSAVTDQDSHSRGISPQRQGSTVEDRPATAPAAGGASPTGIRSASSSPIFRSPRVSRSGGSLDVLQLPPPPPGLERLYSLAASAAQVAVDMAEGGGNISSGAVDIAVVVAENAKRVINSLPQSRPPGSSGSGGMDSAGSSAPGSPERRSRQPHPSSQAAAAAAATLVLTAAPPSHQHTLMTPSPPPSHQHTLMTPSPPPSHQHTLMTPSPPPSHQHTLMTPSPPPAPNDDSRSASQQSVTLATSVSASSPTQQNATATVKSVTSSSSAAAAQPSTCCVITSDSEQPATSAAEQQQKQLPSVMMPQMSSHQSSACMLQSLPQSSSSPPADIEVGTVPSKNDHAATSIPTAAAVVAPGGKEFSSQSKAGSSASGTVQPVPPGIISVQPAVALALSAVTALNQEQNTRAGQNPAIGNMTPAEQSTSKESPPTLPPNPPAYIGSVAFTFPATSNHHHSAQHQHQGPSVLVPQSASDPTDATFSSSAPRHVQFHPHDEVREYLPSYPNSPASSVSSHFSPPFSTAAYGSTTSPTAAPVLLPGVRGVRPPIIFLPLSQAHQPTQFAGVRNDAQPTTPTASYRSTTPSPSLSPPSSSTASPSAHTAAYGDTAVSIKPGQLSPSRSSSQPPSPASGLPGPTHIFLPLSGHHAPRLVNIPGHKAHPLPRSRSTSPSQNKSKIMSSDNTNGGAGGGQSSERNKLQKGGANGDHDIRSTSASSQQQDRGIVSTPQGQAGTPSPSPASDSSRPSSAHSAVGTAPPSTPKDSSTAPQSAAVKPAGSTQPSTATAPAGAPGRPSAAASPAVGKQQVAVVVPSSSILLQDAAQETSTSAALLTPAQRAAVASSVDSGEATLKSKQQTDKERYSKPQRRITRLVEEVQRARKSGEEVKIRNEEKAKVQKMSFEDLEKYLGKQAALIVQLRKMQQELTALQKNKGSLEAGRAMLDKALEFEKAAYETTLDSEIERANMRELVDQQKQELSDTLQEMHLALRLSAHEATTVEQELVALENATAAGLCTGGSNSTR</sequence>
<feature type="compositionally biased region" description="Polar residues" evidence="2">
    <location>
        <begin position="452"/>
        <end position="503"/>
    </location>
</feature>
<evidence type="ECO:0000313" key="3">
    <source>
        <dbReference type="EMBL" id="GAX75272.1"/>
    </source>
</evidence>
<dbReference type="EMBL" id="BEGY01000011">
    <property type="protein sequence ID" value="GAX75272.1"/>
    <property type="molecule type" value="Genomic_DNA"/>
</dbReference>
<accession>A0A250WXC2</accession>
<feature type="compositionally biased region" description="Low complexity" evidence="2">
    <location>
        <begin position="754"/>
        <end position="763"/>
    </location>
</feature>
<feature type="compositionally biased region" description="Polar residues" evidence="2">
    <location>
        <begin position="647"/>
        <end position="657"/>
    </location>
</feature>
<feature type="compositionally biased region" description="Polar residues" evidence="2">
    <location>
        <begin position="1052"/>
        <end position="1061"/>
    </location>
</feature>
<evidence type="ECO:0000313" key="4">
    <source>
        <dbReference type="Proteomes" id="UP000232323"/>
    </source>
</evidence>
<feature type="compositionally biased region" description="Polar residues" evidence="2">
    <location>
        <begin position="1296"/>
        <end position="1315"/>
    </location>
</feature>
<feature type="compositionally biased region" description="Low complexity" evidence="2">
    <location>
        <begin position="1369"/>
        <end position="1382"/>
    </location>
</feature>
<feature type="compositionally biased region" description="Low complexity" evidence="2">
    <location>
        <begin position="1405"/>
        <end position="1431"/>
    </location>
</feature>
<keyword evidence="1" id="KW-0175">Coiled coil</keyword>
<feature type="compositionally biased region" description="Polar residues" evidence="2">
    <location>
        <begin position="1342"/>
        <end position="1364"/>
    </location>
</feature>
<feature type="compositionally biased region" description="Low complexity" evidence="2">
    <location>
        <begin position="510"/>
        <end position="523"/>
    </location>
</feature>
<feature type="region of interest" description="Disordered" evidence="2">
    <location>
        <begin position="1039"/>
        <end position="1121"/>
    </location>
</feature>
<feature type="compositionally biased region" description="Low complexity" evidence="2">
    <location>
        <begin position="1212"/>
        <end position="1235"/>
    </location>
</feature>
<feature type="compositionally biased region" description="Polar residues" evidence="2">
    <location>
        <begin position="1201"/>
        <end position="1211"/>
    </location>
</feature>
<feature type="compositionally biased region" description="Polar residues" evidence="2">
    <location>
        <begin position="222"/>
        <end position="231"/>
    </location>
</feature>
<feature type="compositionally biased region" description="Polar residues" evidence="2">
    <location>
        <begin position="940"/>
        <end position="950"/>
    </location>
</feature>
<feature type="region of interest" description="Disordered" evidence="2">
    <location>
        <begin position="1471"/>
        <end position="1495"/>
    </location>
</feature>
<organism evidence="3 4">
    <name type="scientific">Chlamydomonas eustigma</name>
    <dbReference type="NCBI Taxonomy" id="1157962"/>
    <lineage>
        <taxon>Eukaryota</taxon>
        <taxon>Viridiplantae</taxon>
        <taxon>Chlorophyta</taxon>
        <taxon>core chlorophytes</taxon>
        <taxon>Chlorophyceae</taxon>
        <taxon>CS clade</taxon>
        <taxon>Chlamydomonadales</taxon>
        <taxon>Chlamydomonadaceae</taxon>
        <taxon>Chlamydomonas</taxon>
    </lineage>
</organism>
<reference evidence="3 4" key="1">
    <citation type="submission" date="2017-08" db="EMBL/GenBank/DDBJ databases">
        <title>Acidophilic green algal genome provides insights into adaptation to an acidic environment.</title>
        <authorList>
            <person name="Hirooka S."/>
            <person name="Hirose Y."/>
            <person name="Kanesaki Y."/>
            <person name="Higuchi S."/>
            <person name="Fujiwara T."/>
            <person name="Onuma R."/>
            <person name="Era A."/>
            <person name="Ohbayashi R."/>
            <person name="Uzuka A."/>
            <person name="Nozaki H."/>
            <person name="Yoshikawa H."/>
            <person name="Miyagishima S.Y."/>
        </authorList>
    </citation>
    <scope>NUCLEOTIDE SEQUENCE [LARGE SCALE GENOMIC DNA]</scope>
    <source>
        <strain evidence="3 4">NIES-2499</strain>
    </source>
</reference>
<feature type="compositionally biased region" description="Low complexity" evidence="2">
    <location>
        <begin position="617"/>
        <end position="637"/>
    </location>
</feature>
<feature type="compositionally biased region" description="Low complexity" evidence="2">
    <location>
        <begin position="873"/>
        <end position="910"/>
    </location>
</feature>
<evidence type="ECO:0000256" key="2">
    <source>
        <dbReference type="SAM" id="MobiDB-lite"/>
    </source>
</evidence>
<feature type="compositionally biased region" description="Low complexity" evidence="2">
    <location>
        <begin position="663"/>
        <end position="675"/>
    </location>
</feature>
<feature type="compositionally biased region" description="Polar residues" evidence="2">
    <location>
        <begin position="912"/>
        <end position="933"/>
    </location>
</feature>
<name>A0A250WXC2_9CHLO</name>
<feature type="region of interest" description="Disordered" evidence="2">
    <location>
        <begin position="29"/>
        <end position="56"/>
    </location>
</feature>
<feature type="compositionally biased region" description="Low complexity" evidence="2">
    <location>
        <begin position="541"/>
        <end position="560"/>
    </location>
</feature>